<evidence type="ECO:0000256" key="1">
    <source>
        <dbReference type="SAM" id="MobiDB-lite"/>
    </source>
</evidence>
<feature type="region of interest" description="Disordered" evidence="1">
    <location>
        <begin position="160"/>
        <end position="206"/>
    </location>
</feature>
<sequence length="703" mass="80546">MANDGQQSDEKTNISFSLSTLFIAQELSDEERRKKSAREVQQELFANLRKIRENIPRSREISETVLDETKGGPCEKLLPARDENGKLFTDYELRMKVRMNLDDLTSWLAVKEAFCSGMENPKKLERCHKMAEKLHFIEEEDEEVEDDEDENEVGFSTRSNFVDSLFGGDNERKQPITSGDDEDGEAGSRESISVSPQQKNEYRKKGLNKIFSNRRKKNVEKKSSEDELDDALLEAAAARKKSDIELLVQARRSLDVERLSSNSAASSGELQQPPPFFKRSSTTSANGININIVDKTVINEKIRKSISGQQKMADLSAKNNHQLQRSKTTTSPNGIDIVRKTLLIFNDDSSKSGKLVKKQKQAKRKMDKLHNGQKNENETEDRSRNLLTEPSNAKSKQQIVPTKEELTENNDKRSSSSTRNRWPNNFFKGRNSSDSINTKPKHIPNENETEDRSRNLLTAPQKAKSKQHIKPNNDNGSSSSNRWPNTFIKGRKSSELTNIVKPKHISDENGTEDRSRNLLIAPAKSKSMQQLVPTKEASLTQNNDSGSSSNRWPYKIFKGRHSLDAKRPELTLNDRLNGMQRYAKLRNRNGLSMVQRSSSTGAKMFVKEQKLPVCNARWEIIRQGLYILNDDHLKENFLRRFRRVNCALQLIILQHAMLDTKYYQFCNVYSNELGDQFAKALVELRDKVIAHWSWLYEQDIQKF</sequence>
<comment type="caution">
    <text evidence="2">The sequence shown here is derived from an EMBL/GenBank/DDBJ whole genome shotgun (WGS) entry which is preliminary data.</text>
</comment>
<feature type="compositionally biased region" description="Basic and acidic residues" evidence="1">
    <location>
        <begin position="402"/>
        <end position="414"/>
    </location>
</feature>
<feature type="region of interest" description="Disordered" evidence="1">
    <location>
        <begin position="258"/>
        <end position="283"/>
    </location>
</feature>
<dbReference type="AlphaFoldDB" id="A0ABD2IHJ8"/>
<feature type="compositionally biased region" description="Basic and acidic residues" evidence="1">
    <location>
        <begin position="368"/>
        <end position="384"/>
    </location>
</feature>
<feature type="region of interest" description="Disordered" evidence="1">
    <location>
        <begin position="526"/>
        <end position="552"/>
    </location>
</feature>
<protein>
    <submittedName>
        <fullName evidence="2">Uncharacterized protein</fullName>
    </submittedName>
</protein>
<feature type="compositionally biased region" description="Polar residues" evidence="1">
    <location>
        <begin position="259"/>
        <end position="270"/>
    </location>
</feature>
<evidence type="ECO:0000313" key="3">
    <source>
        <dbReference type="Proteomes" id="UP001620645"/>
    </source>
</evidence>
<feature type="region of interest" description="Disordered" evidence="1">
    <location>
        <begin position="352"/>
        <end position="487"/>
    </location>
</feature>
<feature type="compositionally biased region" description="Polar residues" evidence="1">
    <location>
        <begin position="526"/>
        <end position="551"/>
    </location>
</feature>
<gene>
    <name evidence="2" type="ORF">niasHS_012498</name>
</gene>
<accession>A0ABD2IHJ8</accession>
<feature type="compositionally biased region" description="Polar residues" evidence="1">
    <location>
        <begin position="317"/>
        <end position="333"/>
    </location>
</feature>
<feature type="region of interest" description="Disordered" evidence="1">
    <location>
        <begin position="309"/>
        <end position="334"/>
    </location>
</feature>
<evidence type="ECO:0000313" key="2">
    <source>
        <dbReference type="EMBL" id="KAL3075668.1"/>
    </source>
</evidence>
<feature type="compositionally biased region" description="Polar residues" evidence="1">
    <location>
        <begin position="470"/>
        <end position="484"/>
    </location>
</feature>
<keyword evidence="3" id="KW-1185">Reference proteome</keyword>
<dbReference type="Proteomes" id="UP001620645">
    <property type="component" value="Unassembled WGS sequence"/>
</dbReference>
<feature type="compositionally biased region" description="Polar residues" evidence="1">
    <location>
        <begin position="190"/>
        <end position="199"/>
    </location>
</feature>
<proteinExistence type="predicted"/>
<organism evidence="2 3">
    <name type="scientific">Heterodera schachtii</name>
    <name type="common">Sugarbeet cyst nematode worm</name>
    <name type="synonym">Tylenchus schachtii</name>
    <dbReference type="NCBI Taxonomy" id="97005"/>
    <lineage>
        <taxon>Eukaryota</taxon>
        <taxon>Metazoa</taxon>
        <taxon>Ecdysozoa</taxon>
        <taxon>Nematoda</taxon>
        <taxon>Chromadorea</taxon>
        <taxon>Rhabditida</taxon>
        <taxon>Tylenchina</taxon>
        <taxon>Tylenchomorpha</taxon>
        <taxon>Tylenchoidea</taxon>
        <taxon>Heteroderidae</taxon>
        <taxon>Heteroderinae</taxon>
        <taxon>Heterodera</taxon>
    </lineage>
</organism>
<name>A0ABD2IHJ8_HETSC</name>
<feature type="compositionally biased region" description="Basic residues" evidence="1">
    <location>
        <begin position="354"/>
        <end position="367"/>
    </location>
</feature>
<dbReference type="EMBL" id="JBICCN010000348">
    <property type="protein sequence ID" value="KAL3075668.1"/>
    <property type="molecule type" value="Genomic_DNA"/>
</dbReference>
<reference evidence="2 3" key="1">
    <citation type="submission" date="2024-10" db="EMBL/GenBank/DDBJ databases">
        <authorList>
            <person name="Kim D."/>
        </authorList>
    </citation>
    <scope>NUCLEOTIDE SEQUENCE [LARGE SCALE GENOMIC DNA]</scope>
    <source>
        <strain evidence="2">Taebaek</strain>
    </source>
</reference>
<feature type="compositionally biased region" description="Polar residues" evidence="1">
    <location>
        <begin position="385"/>
        <end position="400"/>
    </location>
</feature>